<sequence length="78" mass="8891">MLSLNLTKNRNLVLRDKLIYSEFTSPFFKILLVGILLTPFTTDVQDSWSSLDSSFSRLKTFLGSSSVLVIGVWSWSWS</sequence>
<evidence type="ECO:0000313" key="1">
    <source>
        <dbReference type="EMBL" id="CAK5082286.1"/>
    </source>
</evidence>
<protein>
    <submittedName>
        <fullName evidence="1">Uncharacterized protein</fullName>
    </submittedName>
</protein>
<organism evidence="1 2">
    <name type="scientific">Meloidogyne enterolobii</name>
    <name type="common">Root-knot nematode worm</name>
    <name type="synonym">Meloidogyne mayaguensis</name>
    <dbReference type="NCBI Taxonomy" id="390850"/>
    <lineage>
        <taxon>Eukaryota</taxon>
        <taxon>Metazoa</taxon>
        <taxon>Ecdysozoa</taxon>
        <taxon>Nematoda</taxon>
        <taxon>Chromadorea</taxon>
        <taxon>Rhabditida</taxon>
        <taxon>Tylenchina</taxon>
        <taxon>Tylenchomorpha</taxon>
        <taxon>Tylenchoidea</taxon>
        <taxon>Meloidogynidae</taxon>
        <taxon>Meloidogyninae</taxon>
        <taxon>Meloidogyne</taxon>
    </lineage>
</organism>
<gene>
    <name evidence="1" type="ORF">MENTE1834_LOCUS29558</name>
</gene>
<dbReference type="Proteomes" id="UP001497535">
    <property type="component" value="Unassembled WGS sequence"/>
</dbReference>
<keyword evidence="2" id="KW-1185">Reference proteome</keyword>
<dbReference type="EMBL" id="CAVMJV010000046">
    <property type="protein sequence ID" value="CAK5082286.1"/>
    <property type="molecule type" value="Genomic_DNA"/>
</dbReference>
<reference evidence="1" key="1">
    <citation type="submission" date="2023-11" db="EMBL/GenBank/DDBJ databases">
        <authorList>
            <person name="Poullet M."/>
        </authorList>
    </citation>
    <scope>NUCLEOTIDE SEQUENCE</scope>
    <source>
        <strain evidence="1">E1834</strain>
    </source>
</reference>
<proteinExistence type="predicted"/>
<evidence type="ECO:0000313" key="2">
    <source>
        <dbReference type="Proteomes" id="UP001497535"/>
    </source>
</evidence>
<accession>A0ACB0ZTR0</accession>
<name>A0ACB0ZTR0_MELEN</name>
<comment type="caution">
    <text evidence="1">The sequence shown here is derived from an EMBL/GenBank/DDBJ whole genome shotgun (WGS) entry which is preliminary data.</text>
</comment>